<gene>
    <name evidence="2" type="ORF">OCH239_21560</name>
</gene>
<feature type="compositionally biased region" description="Basic and acidic residues" evidence="1">
    <location>
        <begin position="31"/>
        <end position="40"/>
    </location>
</feature>
<feature type="compositionally biased region" description="Basic and acidic residues" evidence="1">
    <location>
        <begin position="1"/>
        <end position="13"/>
    </location>
</feature>
<comment type="caution">
    <text evidence="2">The sequence shown here is derived from an EMBL/GenBank/DDBJ whole genome shotgun (WGS) entry which is preliminary data.</text>
</comment>
<sequence length="40" mass="4470">MAEALHRRSDHAAIRRPSLPASPRALAEYPRVADTDRITT</sequence>
<dbReference type="AlphaFoldDB" id="X7EFP6"/>
<evidence type="ECO:0000313" key="3">
    <source>
        <dbReference type="Proteomes" id="UP000022447"/>
    </source>
</evidence>
<name>X7EFP6_9RHOB</name>
<dbReference type="Proteomes" id="UP000022447">
    <property type="component" value="Unassembled WGS sequence"/>
</dbReference>
<evidence type="ECO:0000313" key="2">
    <source>
        <dbReference type="EMBL" id="ETX14715.1"/>
    </source>
</evidence>
<accession>X7EFP6</accession>
<protein>
    <submittedName>
        <fullName evidence="2">Uncharacterized protein</fullName>
    </submittedName>
</protein>
<evidence type="ECO:0000256" key="1">
    <source>
        <dbReference type="SAM" id="MobiDB-lite"/>
    </source>
</evidence>
<proteinExistence type="predicted"/>
<feature type="region of interest" description="Disordered" evidence="1">
    <location>
        <begin position="1"/>
        <end position="40"/>
    </location>
</feature>
<dbReference type="EMBL" id="JALZ01000009">
    <property type="protein sequence ID" value="ETX14715.1"/>
    <property type="molecule type" value="Genomic_DNA"/>
</dbReference>
<reference evidence="2 3" key="1">
    <citation type="submission" date="2014-01" db="EMBL/GenBank/DDBJ databases">
        <title>Roseivivax halodurans JCM 10272 Genome Sequencing.</title>
        <authorList>
            <person name="Lai Q."/>
            <person name="Li G."/>
            <person name="Shao Z."/>
        </authorList>
    </citation>
    <scope>NUCLEOTIDE SEQUENCE [LARGE SCALE GENOMIC DNA]</scope>
    <source>
        <strain evidence="2 3">JCM 10272</strain>
    </source>
</reference>
<dbReference type="RefSeq" id="WP_280110670.1">
    <property type="nucleotide sequence ID" value="NZ_JALZ01000009.1"/>
</dbReference>
<keyword evidence="3" id="KW-1185">Reference proteome</keyword>
<organism evidence="2 3">
    <name type="scientific">Roseivivax halodurans JCM 10272</name>
    <dbReference type="NCBI Taxonomy" id="1449350"/>
    <lineage>
        <taxon>Bacteria</taxon>
        <taxon>Pseudomonadati</taxon>
        <taxon>Pseudomonadota</taxon>
        <taxon>Alphaproteobacteria</taxon>
        <taxon>Rhodobacterales</taxon>
        <taxon>Roseobacteraceae</taxon>
        <taxon>Roseivivax</taxon>
    </lineage>
</organism>